<dbReference type="Proteomes" id="UP001148838">
    <property type="component" value="Unassembled WGS sequence"/>
</dbReference>
<name>A0ABQ8TSD4_PERAM</name>
<reference evidence="1 2" key="1">
    <citation type="journal article" date="2022" name="Allergy">
        <title>Genome assembly and annotation of Periplaneta americana reveal a comprehensive cockroach allergen profile.</title>
        <authorList>
            <person name="Wang L."/>
            <person name="Xiong Q."/>
            <person name="Saelim N."/>
            <person name="Wang L."/>
            <person name="Nong W."/>
            <person name="Wan A.T."/>
            <person name="Shi M."/>
            <person name="Liu X."/>
            <person name="Cao Q."/>
            <person name="Hui J.H.L."/>
            <person name="Sookrung N."/>
            <person name="Leung T.F."/>
            <person name="Tungtrongchitr A."/>
            <person name="Tsui S.K.W."/>
        </authorList>
    </citation>
    <scope>NUCLEOTIDE SEQUENCE [LARGE SCALE GENOMIC DNA]</scope>
    <source>
        <strain evidence="1">PWHHKU_190912</strain>
    </source>
</reference>
<proteinExistence type="predicted"/>
<comment type="caution">
    <text evidence="1">The sequence shown here is derived from an EMBL/GenBank/DDBJ whole genome shotgun (WGS) entry which is preliminary data.</text>
</comment>
<keyword evidence="2" id="KW-1185">Reference proteome</keyword>
<evidence type="ECO:0000313" key="1">
    <source>
        <dbReference type="EMBL" id="KAJ4449590.1"/>
    </source>
</evidence>
<dbReference type="EMBL" id="JAJSOF020000003">
    <property type="protein sequence ID" value="KAJ4449590.1"/>
    <property type="molecule type" value="Genomic_DNA"/>
</dbReference>
<evidence type="ECO:0000313" key="2">
    <source>
        <dbReference type="Proteomes" id="UP001148838"/>
    </source>
</evidence>
<protein>
    <submittedName>
        <fullName evidence="1">Uncharacterized protein</fullName>
    </submittedName>
</protein>
<organism evidence="1 2">
    <name type="scientific">Periplaneta americana</name>
    <name type="common">American cockroach</name>
    <name type="synonym">Blatta americana</name>
    <dbReference type="NCBI Taxonomy" id="6978"/>
    <lineage>
        <taxon>Eukaryota</taxon>
        <taxon>Metazoa</taxon>
        <taxon>Ecdysozoa</taxon>
        <taxon>Arthropoda</taxon>
        <taxon>Hexapoda</taxon>
        <taxon>Insecta</taxon>
        <taxon>Pterygota</taxon>
        <taxon>Neoptera</taxon>
        <taxon>Polyneoptera</taxon>
        <taxon>Dictyoptera</taxon>
        <taxon>Blattodea</taxon>
        <taxon>Blattoidea</taxon>
        <taxon>Blattidae</taxon>
        <taxon>Blattinae</taxon>
        <taxon>Periplaneta</taxon>
    </lineage>
</organism>
<gene>
    <name evidence="1" type="ORF">ANN_00993</name>
</gene>
<sequence length="98" mass="10957">MAGLCEGGNEPPDSLKKAIESPLFPAWLRLPHCRYRLAPCACIVAEFARKPSRLLIGTRKLLADLITRVLTTTAVNYVSFNYARNCRDYISVADVPEF</sequence>
<accession>A0ABQ8TSD4</accession>